<keyword evidence="8" id="KW-0460">Magnesium</keyword>
<protein>
    <recommendedName>
        <fullName evidence="11">DNA-directed RNA polymerase subunit</fullName>
        <ecNumber evidence="11">2.7.7.6</ecNumber>
    </recommendedName>
</protein>
<dbReference type="Pfam" id="PF04998">
    <property type="entry name" value="RNA_pol_Rpb1_5"/>
    <property type="match status" value="1"/>
</dbReference>
<evidence type="ECO:0000256" key="12">
    <source>
        <dbReference type="SAM" id="MobiDB-lite"/>
    </source>
</evidence>
<dbReference type="Pfam" id="PF04997">
    <property type="entry name" value="RNA_pol_Rpb1_1"/>
    <property type="match status" value="1"/>
</dbReference>
<reference evidence="14 15" key="1">
    <citation type="journal article" date="2014" name="Genome Biol. Evol.">
        <title>The genome of the myxosporean Thelohanellus kitauei shows adaptations to nutrient acquisition within its fish host.</title>
        <authorList>
            <person name="Yang Y."/>
            <person name="Xiong J."/>
            <person name="Zhou Z."/>
            <person name="Huo F."/>
            <person name="Miao W."/>
            <person name="Ran C."/>
            <person name="Liu Y."/>
            <person name="Zhang J."/>
            <person name="Feng J."/>
            <person name="Wang M."/>
            <person name="Wang M."/>
            <person name="Wang L."/>
            <person name="Yao B."/>
        </authorList>
    </citation>
    <scope>NUCLEOTIDE SEQUENCE [LARGE SCALE GENOMIC DNA]</scope>
    <source>
        <strain evidence="14">Wuqing</strain>
    </source>
</reference>
<evidence type="ECO:0000256" key="2">
    <source>
        <dbReference type="ARBA" id="ARBA00006460"/>
    </source>
</evidence>
<feature type="compositionally biased region" description="Basic and acidic residues" evidence="12">
    <location>
        <begin position="1334"/>
        <end position="1354"/>
    </location>
</feature>
<dbReference type="GO" id="GO:0003899">
    <property type="term" value="F:DNA-directed RNA polymerase activity"/>
    <property type="evidence" value="ECO:0007669"/>
    <property type="project" value="UniProtKB-EC"/>
</dbReference>
<dbReference type="InterPro" id="IPR006592">
    <property type="entry name" value="RNA_pol_N"/>
</dbReference>
<feature type="compositionally biased region" description="Acidic residues" evidence="12">
    <location>
        <begin position="1357"/>
        <end position="1387"/>
    </location>
</feature>
<dbReference type="Gene3D" id="1.10.132.30">
    <property type="match status" value="1"/>
</dbReference>
<dbReference type="CDD" id="cd01435">
    <property type="entry name" value="RNAP_I_RPA1_N"/>
    <property type="match status" value="1"/>
</dbReference>
<evidence type="ECO:0000313" key="15">
    <source>
        <dbReference type="Proteomes" id="UP000031668"/>
    </source>
</evidence>
<dbReference type="InterPro" id="IPR044893">
    <property type="entry name" value="RNA_pol_Rpb1_clamp_domain"/>
</dbReference>
<dbReference type="Pfam" id="PF00623">
    <property type="entry name" value="RNA_pol_Rpb1_2"/>
    <property type="match status" value="1"/>
</dbReference>
<dbReference type="CDD" id="cd02735">
    <property type="entry name" value="RNAP_I_Rpa1_C"/>
    <property type="match status" value="1"/>
</dbReference>
<accession>A0A0C2M8V0</accession>
<dbReference type="GO" id="GO:0046872">
    <property type="term" value="F:metal ion binding"/>
    <property type="evidence" value="ECO:0007669"/>
    <property type="project" value="UniProtKB-KW"/>
</dbReference>
<dbReference type="Gene3D" id="1.10.357.120">
    <property type="match status" value="1"/>
</dbReference>
<dbReference type="SMART" id="SM00663">
    <property type="entry name" value="RPOLA_N"/>
    <property type="match status" value="1"/>
</dbReference>
<comment type="function">
    <text evidence="11">DNA-dependent RNA polymerase catalyzes the transcription of DNA into RNA using the four ribonucleoside triphosphates as substrates.</text>
</comment>
<keyword evidence="7" id="KW-0862">Zinc</keyword>
<dbReference type="Gene3D" id="3.30.70.2850">
    <property type="match status" value="1"/>
</dbReference>
<dbReference type="Pfam" id="PF04983">
    <property type="entry name" value="RNA_pol_Rpb1_3"/>
    <property type="match status" value="1"/>
</dbReference>
<dbReference type="InterPro" id="IPR007081">
    <property type="entry name" value="RNA_pol_Rpb1_5"/>
</dbReference>
<dbReference type="OMA" id="NREDYQQ"/>
<keyword evidence="10" id="KW-0539">Nucleus</keyword>
<dbReference type="Gene3D" id="6.10.250.2940">
    <property type="match status" value="1"/>
</dbReference>
<keyword evidence="9 11" id="KW-0804">Transcription</keyword>
<evidence type="ECO:0000259" key="13">
    <source>
        <dbReference type="SMART" id="SM00663"/>
    </source>
</evidence>
<dbReference type="Gene3D" id="1.10.274.100">
    <property type="entry name" value="RNA polymerase Rpb1, domain 3"/>
    <property type="match status" value="1"/>
</dbReference>
<evidence type="ECO:0000256" key="6">
    <source>
        <dbReference type="ARBA" id="ARBA00022723"/>
    </source>
</evidence>
<dbReference type="GO" id="GO:0006351">
    <property type="term" value="P:DNA-templated transcription"/>
    <property type="evidence" value="ECO:0007669"/>
    <property type="project" value="InterPro"/>
</dbReference>
<dbReference type="InterPro" id="IPR007083">
    <property type="entry name" value="RNA_pol_Rpb1_4"/>
</dbReference>
<evidence type="ECO:0000256" key="3">
    <source>
        <dbReference type="ARBA" id="ARBA00022478"/>
    </source>
</evidence>
<dbReference type="Gene3D" id="2.40.40.20">
    <property type="match status" value="1"/>
</dbReference>
<dbReference type="PANTHER" id="PTHR19376">
    <property type="entry name" value="DNA-DIRECTED RNA POLYMERASE"/>
    <property type="match status" value="1"/>
</dbReference>
<evidence type="ECO:0000256" key="9">
    <source>
        <dbReference type="ARBA" id="ARBA00023163"/>
    </source>
</evidence>
<keyword evidence="4 11" id="KW-0808">Transferase</keyword>
<keyword evidence="3 11" id="KW-0240">DNA-directed RNA polymerase</keyword>
<proteinExistence type="inferred from homology"/>
<organism evidence="14 15">
    <name type="scientific">Thelohanellus kitauei</name>
    <name type="common">Myxosporean</name>
    <dbReference type="NCBI Taxonomy" id="669202"/>
    <lineage>
        <taxon>Eukaryota</taxon>
        <taxon>Metazoa</taxon>
        <taxon>Cnidaria</taxon>
        <taxon>Myxozoa</taxon>
        <taxon>Myxosporea</taxon>
        <taxon>Bivalvulida</taxon>
        <taxon>Platysporina</taxon>
        <taxon>Myxobolidae</taxon>
        <taxon>Thelohanellus</taxon>
    </lineage>
</organism>
<evidence type="ECO:0000256" key="4">
    <source>
        <dbReference type="ARBA" id="ARBA00022679"/>
    </source>
</evidence>
<feature type="region of interest" description="Disordered" evidence="12">
    <location>
        <begin position="1320"/>
        <end position="1387"/>
    </location>
</feature>
<dbReference type="EMBL" id="JWZT01004669">
    <property type="protein sequence ID" value="KII63420.1"/>
    <property type="molecule type" value="Genomic_DNA"/>
</dbReference>
<dbReference type="Gene3D" id="3.30.1490.180">
    <property type="entry name" value="RNA polymerase ii"/>
    <property type="match status" value="1"/>
</dbReference>
<evidence type="ECO:0000313" key="14">
    <source>
        <dbReference type="EMBL" id="KII63420.1"/>
    </source>
</evidence>
<dbReference type="FunFam" id="2.40.40.20:FF:000019">
    <property type="entry name" value="DNA-directed RNA polymerase II subunit RPB1"/>
    <property type="match status" value="1"/>
</dbReference>
<dbReference type="InterPro" id="IPR015699">
    <property type="entry name" value="DNA-dir_RNA_pol1_lsu_N"/>
</dbReference>
<comment type="similarity">
    <text evidence="2 11">Belongs to the RNA polymerase beta' chain family.</text>
</comment>
<dbReference type="InterPro" id="IPR007066">
    <property type="entry name" value="RNA_pol_Rpb1_3"/>
</dbReference>
<name>A0A0C2M8V0_THEKT</name>
<comment type="subcellular location">
    <subcellularLocation>
        <location evidence="1">Nucleus</location>
    </subcellularLocation>
</comment>
<dbReference type="GO" id="GO:0005736">
    <property type="term" value="C:RNA polymerase I complex"/>
    <property type="evidence" value="ECO:0007669"/>
    <property type="project" value="TreeGrafter"/>
</dbReference>
<evidence type="ECO:0000256" key="11">
    <source>
        <dbReference type="RuleBase" id="RU004279"/>
    </source>
</evidence>
<evidence type="ECO:0000256" key="1">
    <source>
        <dbReference type="ARBA" id="ARBA00004123"/>
    </source>
</evidence>
<feature type="domain" description="RNA polymerase N-terminal" evidence="13">
    <location>
        <begin position="295"/>
        <end position="651"/>
    </location>
</feature>
<dbReference type="InterPro" id="IPR047107">
    <property type="entry name" value="DNA-dir_RNA_pol1_lsu_C"/>
</dbReference>
<dbReference type="SUPFAM" id="SSF64484">
    <property type="entry name" value="beta and beta-prime subunits of DNA dependent RNA-polymerase"/>
    <property type="match status" value="1"/>
</dbReference>
<keyword evidence="15" id="KW-1185">Reference proteome</keyword>
<evidence type="ECO:0000256" key="7">
    <source>
        <dbReference type="ARBA" id="ARBA00022833"/>
    </source>
</evidence>
<evidence type="ECO:0000256" key="5">
    <source>
        <dbReference type="ARBA" id="ARBA00022695"/>
    </source>
</evidence>
<evidence type="ECO:0000256" key="8">
    <source>
        <dbReference type="ARBA" id="ARBA00022842"/>
    </source>
</evidence>
<dbReference type="OrthoDB" id="270392at2759"/>
<sequence>MDDLVISYIKSITFLNYTEEEKERISVKQVLNSSTTDDIGLPIPNGLSDPSMGSSDADEICTSCSFNGFECPGHFGLIKFALPVYNPMFFSSLINILKGSCFYCHHPFTKKSIIRKFILQKTFIDHDMVEQSRSLDIYHQKMVSRAIRKKLGPTESEIFIIKKLNGFYSGNARPHVCRSSSKSVTEERNNLIKFFLSQVYFDSTNKSCSNCSSPPVRVKHENQSTISVKMLKSSNYNNVDLSLTRNSTIKLSGDISLIQHLTSLDVQNHLKALFSNAPDLFSAIFGRDTEGSLIDMFFLKTMLVTPPKFRPVSAVSDMKFESSRSILYKKIIVSSIVVDKVLENEYLADSDVILNGEASFVNTNPRSSAPNKSLTLLKTLKDIRKKDLPKIDSDADKYKQLQVAWSSLQMALNGFYDNRLNPTKNEDSVGLRQLLEKKDGLFRMNMMGKRVNQSARSVISPDPMIDVDEIGVPNFFALRLTYPEQLNVYNSQNLITYANNGPLIHPGATHVEVNCHKMIMHPINDHKNNSLCKSIMSKELGANDVTVFRHLRNNDVVLMNRQPTLHRPSIMGHRVRVLSKENTIRLHYANCKLYNADFDGDEMNMHFPQNQMARAEGYNITSCADQYLSPRDAKPLAGLIQDFLVAGVLMSARDRFIEVEEYHKIIYFAMVNSPYMIRTLPPAILKPTPLYTGKQLVSTLLINCTPPTCQLLNMIGKSKITEKLYVNSSPSNDPYLSEDRILIMQGELLTGIVDKNQVGASPYGIVHFIDEIYGGGPAYRFLSVFGRACLDFLRYVGFSLGVDDIVCKPDSHLKREQLISESHKADLLETVKFQEQNMAVEDLKKMYISAFKSRNDNVLIEFDQHGKDISNDYQNKINKVCSSNFLIKTFPNNSLQLMIQSGAKGTPINAMQISGLLGQMELEGRRPFPMISGRTLPCYEPFDLSLRSNGFVESSFLSALHPSEYFFHCMAGREGLVDTAVKTSRSGYLQRCLIKHMEGIHVAYDHSARDSDGSMIQFLYGEDGCDSASSQFVEDKKLDIFAMNKSMLKKSVKYEEAIKYFIPKEAVKYQRKVKESISSSTDKNSILQPVTSIYPPSKYMGSVSEKFYDTLVEFIEENRGETIVDGKYSQHEWQCNSKHFEELMYLKYAKCLSSPGEAVGILAGQSIGEPSTQMTLNTFHFAGRGDMNVTLGIPRLREIFFAAGSNIKTPLVSVKVHENEECLLAAHKLADKLNPIPLSKLIKSIDMRTNYIKISDTTCKVINFQMNFISKSKMKALNLKTSNLIEFLKETFVKKITRTIQINIHKNLRGANVRKDRMLATKTTEDSTDEDEAKDVQDDLEKENSSDESGKEVNYDYGDESEEEPNSECEDEEKNEEEEDDSHFDKVDEENFNFDKESMICRFNMVLKIPPQRVATIPIINKFIHKTMINQNNDVHRCFISKNESGATLNIEGNLIQELWAHGKILDLKTVYSNNIQKVAEIYGIEAARSTLVKEATNVFKVYGITISPRHLSLLSDYMTFHGYYKPCNRFGMSSNPSPLQKMSFETVIQFLKGSCTYNESDALKSPSARIIAGLPVNIGTGLFNIINK</sequence>
<gene>
    <name evidence="14" type="ORF">RF11_02229</name>
</gene>
<keyword evidence="6" id="KW-0479">Metal-binding</keyword>
<dbReference type="InterPro" id="IPR045867">
    <property type="entry name" value="DNA-dir_RpoC_beta_prime"/>
</dbReference>
<evidence type="ECO:0000256" key="10">
    <source>
        <dbReference type="ARBA" id="ARBA00023242"/>
    </source>
</evidence>
<dbReference type="PANTHER" id="PTHR19376:SF11">
    <property type="entry name" value="DNA-DIRECTED RNA POLYMERASE I SUBUNIT RPA1"/>
    <property type="match status" value="1"/>
</dbReference>
<dbReference type="InterPro" id="IPR038120">
    <property type="entry name" value="Rpb1_funnel_sf"/>
</dbReference>
<dbReference type="Pfam" id="PF05000">
    <property type="entry name" value="RNA_pol_Rpb1_4"/>
    <property type="match status" value="1"/>
</dbReference>
<dbReference type="InterPro" id="IPR007080">
    <property type="entry name" value="RNA_pol_Rpb1_1"/>
</dbReference>
<dbReference type="InterPro" id="IPR042102">
    <property type="entry name" value="RNA_pol_Rpb1_3_sf"/>
</dbReference>
<comment type="caution">
    <text evidence="14">The sequence shown here is derived from an EMBL/GenBank/DDBJ whole genome shotgun (WGS) entry which is preliminary data.</text>
</comment>
<dbReference type="EC" id="2.7.7.6" evidence="11"/>
<comment type="catalytic activity">
    <reaction evidence="11">
        <text>RNA(n) + a ribonucleoside 5'-triphosphate = RNA(n+1) + diphosphate</text>
        <dbReference type="Rhea" id="RHEA:21248"/>
        <dbReference type="Rhea" id="RHEA-COMP:14527"/>
        <dbReference type="Rhea" id="RHEA-COMP:17342"/>
        <dbReference type="ChEBI" id="CHEBI:33019"/>
        <dbReference type="ChEBI" id="CHEBI:61557"/>
        <dbReference type="ChEBI" id="CHEBI:140395"/>
        <dbReference type="EC" id="2.7.7.6"/>
    </reaction>
</comment>
<dbReference type="GO" id="GO:0003677">
    <property type="term" value="F:DNA binding"/>
    <property type="evidence" value="ECO:0007669"/>
    <property type="project" value="InterPro"/>
</dbReference>
<keyword evidence="5 11" id="KW-0548">Nucleotidyltransferase</keyword>
<dbReference type="InterPro" id="IPR000722">
    <property type="entry name" value="RNA_pol_asu"/>
</dbReference>
<dbReference type="Proteomes" id="UP000031668">
    <property type="component" value="Unassembled WGS sequence"/>
</dbReference>
<dbReference type="Gene3D" id="4.10.860.120">
    <property type="entry name" value="RNA polymerase II, clamp domain"/>
    <property type="match status" value="1"/>
</dbReference>